<reference evidence="4 5" key="2">
    <citation type="journal article" date="2020" name="Int. J. Syst. Evol. Microbiol.">
        <title>Sulfuracidifex tepidarius gen. nov., sp. nov. and transfer of Sulfolobus metallicus Huber and Stetter 1992 to the genus Sulfuracidifex as Sulfuracidifex metallicus comb. nov.</title>
        <authorList>
            <person name="Itoh T."/>
            <person name="Miura T."/>
            <person name="Sakai H.D."/>
            <person name="Kato S."/>
            <person name="Ohkuma M."/>
            <person name="Takashina T."/>
        </authorList>
    </citation>
    <scope>NUCLEOTIDE SEQUENCE</scope>
    <source>
        <strain evidence="3 5">IC-006</strain>
        <strain evidence="4">IC-007</strain>
    </source>
</reference>
<protein>
    <recommendedName>
        <fullName evidence="2">HTH iclR-type domain-containing protein</fullName>
    </recommendedName>
</protein>
<dbReference type="OrthoDB" id="46229at2157"/>
<feature type="domain" description="HTH iclR-type" evidence="2">
    <location>
        <begin position="190"/>
        <end position="220"/>
    </location>
</feature>
<dbReference type="GO" id="GO:0003677">
    <property type="term" value="F:DNA binding"/>
    <property type="evidence" value="ECO:0007669"/>
    <property type="project" value="InterPro"/>
</dbReference>
<dbReference type="Proteomes" id="UP000322983">
    <property type="component" value="Chromosome"/>
</dbReference>
<keyword evidence="1" id="KW-0812">Transmembrane</keyword>
<feature type="transmembrane region" description="Helical" evidence="1">
    <location>
        <begin position="136"/>
        <end position="156"/>
    </location>
</feature>
<gene>
    <name evidence="3" type="ORF">IC006_0081</name>
    <name evidence="4" type="ORF">IC007_0079</name>
</gene>
<dbReference type="EMBL" id="AP018929">
    <property type="protein sequence ID" value="BBG22797.1"/>
    <property type="molecule type" value="Genomic_DNA"/>
</dbReference>
<evidence type="ECO:0000259" key="2">
    <source>
        <dbReference type="Pfam" id="PF09339"/>
    </source>
</evidence>
<dbReference type="Proteomes" id="UP000325030">
    <property type="component" value="Chromosome"/>
</dbReference>
<dbReference type="GeneID" id="41716603"/>
<keyword evidence="5" id="KW-1185">Reference proteome</keyword>
<dbReference type="RefSeq" id="WP_054845377.1">
    <property type="nucleotide sequence ID" value="NZ_AP018929.1"/>
</dbReference>
<keyword evidence="1" id="KW-1133">Transmembrane helix</keyword>
<evidence type="ECO:0000313" key="6">
    <source>
        <dbReference type="Proteomes" id="UP000325030"/>
    </source>
</evidence>
<evidence type="ECO:0000313" key="5">
    <source>
        <dbReference type="Proteomes" id="UP000322983"/>
    </source>
</evidence>
<dbReference type="InterPro" id="IPR011991">
    <property type="entry name" value="ArsR-like_HTH"/>
</dbReference>
<dbReference type="Pfam" id="PF09339">
    <property type="entry name" value="HTH_IclR"/>
    <property type="match status" value="1"/>
</dbReference>
<name>A0A510DZA3_9CREN</name>
<dbReference type="InterPro" id="IPR036390">
    <property type="entry name" value="WH_DNA-bd_sf"/>
</dbReference>
<dbReference type="AlphaFoldDB" id="A0A510DZA3"/>
<dbReference type="InterPro" id="IPR005471">
    <property type="entry name" value="Tscrpt_reg_IclR_N"/>
</dbReference>
<dbReference type="GO" id="GO:0006355">
    <property type="term" value="P:regulation of DNA-templated transcription"/>
    <property type="evidence" value="ECO:0007669"/>
    <property type="project" value="InterPro"/>
</dbReference>
<evidence type="ECO:0000313" key="3">
    <source>
        <dbReference type="EMBL" id="BBG22797.1"/>
    </source>
</evidence>
<accession>A0A510DZA3</accession>
<dbReference type="InterPro" id="IPR036388">
    <property type="entry name" value="WH-like_DNA-bd_sf"/>
</dbReference>
<evidence type="ECO:0000313" key="4">
    <source>
        <dbReference type="EMBL" id="BBG25574.1"/>
    </source>
</evidence>
<keyword evidence="1" id="KW-0472">Membrane</keyword>
<dbReference type="Gene3D" id="1.10.10.10">
    <property type="entry name" value="Winged helix-like DNA-binding domain superfamily/Winged helix DNA-binding domain"/>
    <property type="match status" value="1"/>
</dbReference>
<dbReference type="KEGG" id="step:IC006_0081"/>
<dbReference type="SUPFAM" id="SSF46785">
    <property type="entry name" value="Winged helix' DNA-binding domain"/>
    <property type="match status" value="1"/>
</dbReference>
<proteinExistence type="predicted"/>
<dbReference type="EMBL" id="AP018930">
    <property type="protein sequence ID" value="BBG25574.1"/>
    <property type="molecule type" value="Genomic_DNA"/>
</dbReference>
<dbReference type="STRING" id="1294262.GCA_001316085_00881"/>
<sequence>MGGLALFFLLVFSLTAASAHVQVIDQTSHELIIPNNARVISSNVSFSLRGNSVYLSSLPAEVELSYSGGSVGLDENFSFLASVFLPENSDIVYMSSEPVGFSANSSLYNITFYGRNFTLLYYYNNDSSPRSSLSTFYLGGMVVTSITTVALLVLLFRSRVKRVEVSEVPPNELDDKDKMIIDKIKEGNYNLTKIAELTGIPRTTVYRRIRRLIKLGYLVEERKDGKVRYVVKGDGG</sequence>
<organism evidence="4 6">
    <name type="scientific">Sulfuracidifex tepidarius</name>
    <dbReference type="NCBI Taxonomy" id="1294262"/>
    <lineage>
        <taxon>Archaea</taxon>
        <taxon>Thermoproteota</taxon>
        <taxon>Thermoprotei</taxon>
        <taxon>Sulfolobales</taxon>
        <taxon>Sulfolobaceae</taxon>
        <taxon>Sulfuracidifex</taxon>
    </lineage>
</organism>
<evidence type="ECO:0000256" key="1">
    <source>
        <dbReference type="SAM" id="Phobius"/>
    </source>
</evidence>
<reference evidence="6" key="1">
    <citation type="submission" date="2018-09" db="EMBL/GenBank/DDBJ databases">
        <title>Complete Genome Sequencing of Sulfolobus sp. JCM 16834.</title>
        <authorList>
            <person name="Kato S."/>
            <person name="Itoh T."/>
            <person name="Ohkuma M."/>
        </authorList>
    </citation>
    <scope>NUCLEOTIDE SEQUENCE [LARGE SCALE GENOMIC DNA]</scope>
    <source>
        <strain evidence="6">IC-007</strain>
    </source>
</reference>
<accession>A0A510DRJ1</accession>
<dbReference type="CDD" id="cd00090">
    <property type="entry name" value="HTH_ARSR"/>
    <property type="match status" value="1"/>
</dbReference>